<comment type="caution">
    <text evidence="3">The sequence shown here is derived from an EMBL/GenBank/DDBJ whole genome shotgun (WGS) entry which is preliminary data.</text>
</comment>
<dbReference type="PROSITE" id="PS50048">
    <property type="entry name" value="ZN2_CY6_FUNGAL_2"/>
    <property type="match status" value="1"/>
</dbReference>
<keyword evidence="1" id="KW-0539">Nucleus</keyword>
<dbReference type="Proteomes" id="UP000191004">
    <property type="component" value="Unassembled WGS sequence"/>
</dbReference>
<evidence type="ECO:0000259" key="2">
    <source>
        <dbReference type="PROSITE" id="PS50048"/>
    </source>
</evidence>
<dbReference type="AlphaFoldDB" id="A0A1T3CYF1"/>
<gene>
    <name evidence="3" type="ORF">A0O28_0062330</name>
</gene>
<dbReference type="GO" id="GO:0008270">
    <property type="term" value="F:zinc ion binding"/>
    <property type="evidence" value="ECO:0007669"/>
    <property type="project" value="InterPro"/>
</dbReference>
<name>A0A1T3CYF1_9HYPO</name>
<sequence length="538" mass="59627">MGYIKGVVSDFATNDISTIRVALGQKAKVAMMASSFAPLSVEPQSLVLTAKPRGRRSRGCITCRQRKVKCDEKLPHCLRCLNSSRECLGYGNPQVFINQVLATTPSAKTEGKDMKVVTKFSTTGVDFPLTISPDVGGQDVVISHLINKFPIDFAWRLPPGAKGSPLSAVFTSLSRRSTAYVSGVCLAQAFYAQAHKRHDLMAHATVLYSRSLQHLRQDLQVLDRSTSAASMYSNLWSSFLLCLYEIVSGVSSAGWLEHCHGITALIQMLGPHAFQELGANLMLETYRGLIIVNFLVKRKSCFLEALDWKTVPWTIKRKSLGSQLQDLFCDVPGLMEELDEIMQQSALGHETDAMEGNLREKVSILMEQTWQLRWQWEAANANACNEVTSAEYGSSSSRDRGPSPFSTVFHFQSMDRAIDIAFFNTIQLLLDTLLDPLGSGPRPFLSPSQPLTGPFTNPLLLPGQGSREDHALEICRIVDFMSHCKHDSLGMFMLMFPLYVARSCLVQLPDVSAWITSILSTLVREKGFHIGGHLSKEE</sequence>
<organism evidence="3 4">
    <name type="scientific">Trichoderma guizhouense</name>
    <dbReference type="NCBI Taxonomy" id="1491466"/>
    <lineage>
        <taxon>Eukaryota</taxon>
        <taxon>Fungi</taxon>
        <taxon>Dikarya</taxon>
        <taxon>Ascomycota</taxon>
        <taxon>Pezizomycotina</taxon>
        <taxon>Sordariomycetes</taxon>
        <taxon>Hypocreomycetidae</taxon>
        <taxon>Hypocreales</taxon>
        <taxon>Hypocreaceae</taxon>
        <taxon>Trichoderma</taxon>
    </lineage>
</organism>
<dbReference type="InterPro" id="IPR053178">
    <property type="entry name" value="Osmoadaptation_assoc"/>
</dbReference>
<dbReference type="EMBL" id="LVVK01000003">
    <property type="protein sequence ID" value="OPB46112.1"/>
    <property type="molecule type" value="Genomic_DNA"/>
</dbReference>
<dbReference type="GO" id="GO:0000981">
    <property type="term" value="F:DNA-binding transcription factor activity, RNA polymerase II-specific"/>
    <property type="evidence" value="ECO:0007669"/>
    <property type="project" value="InterPro"/>
</dbReference>
<dbReference type="Pfam" id="PF00172">
    <property type="entry name" value="Zn_clus"/>
    <property type="match status" value="1"/>
</dbReference>
<dbReference type="PROSITE" id="PS00463">
    <property type="entry name" value="ZN2_CY6_FUNGAL_1"/>
    <property type="match status" value="1"/>
</dbReference>
<evidence type="ECO:0000313" key="3">
    <source>
        <dbReference type="EMBL" id="OPB46112.1"/>
    </source>
</evidence>
<protein>
    <recommendedName>
        <fullName evidence="2">Zn(2)-C6 fungal-type domain-containing protein</fullName>
    </recommendedName>
</protein>
<dbReference type="Pfam" id="PF11951">
    <property type="entry name" value="Fungal_trans_2"/>
    <property type="match status" value="1"/>
</dbReference>
<proteinExistence type="predicted"/>
<evidence type="ECO:0000313" key="4">
    <source>
        <dbReference type="Proteomes" id="UP000191004"/>
    </source>
</evidence>
<dbReference type="InterPro" id="IPR021858">
    <property type="entry name" value="Fun_TF"/>
</dbReference>
<dbReference type="SUPFAM" id="SSF57701">
    <property type="entry name" value="Zn2/Cys6 DNA-binding domain"/>
    <property type="match status" value="1"/>
</dbReference>
<dbReference type="SMART" id="SM00066">
    <property type="entry name" value="GAL4"/>
    <property type="match status" value="1"/>
</dbReference>
<dbReference type="PANTHER" id="PTHR38111:SF2">
    <property type="entry name" value="FINGER DOMAIN PROTEIN, PUTATIVE (AFU_ORTHOLOGUE AFUA_1G01560)-RELATED"/>
    <property type="match status" value="1"/>
</dbReference>
<reference evidence="3 4" key="1">
    <citation type="submission" date="2016-04" db="EMBL/GenBank/DDBJ databases">
        <title>Multiple horizontal gene transfer events from other fungi enriched the ability of the initially mycotrophic fungus Trichoderma (Ascomycota) to feed on dead plant biomass.</title>
        <authorList>
            <person name="Atanasova L."/>
            <person name="Chenthamara K."/>
            <person name="Zhang J."/>
            <person name="Grujic M."/>
            <person name="Henrissat B."/>
            <person name="Kuo A."/>
            <person name="Aertz A."/>
            <person name="Salamov A."/>
            <person name="Lipzen A."/>
            <person name="Labutti K."/>
            <person name="Barry K."/>
            <person name="Miao Y."/>
            <person name="Rahimi M.J."/>
            <person name="Shen Q."/>
            <person name="Grigoriev I.V."/>
            <person name="Kubicek C.P."/>
            <person name="Druzhinina I.S."/>
        </authorList>
    </citation>
    <scope>NUCLEOTIDE SEQUENCE [LARGE SCALE GENOMIC DNA]</scope>
    <source>
        <strain evidence="3 4">NJAU 4742</strain>
    </source>
</reference>
<accession>A0A1T3CYF1</accession>
<dbReference type="CDD" id="cd00067">
    <property type="entry name" value="GAL4"/>
    <property type="match status" value="1"/>
</dbReference>
<keyword evidence="4" id="KW-1185">Reference proteome</keyword>
<dbReference type="PANTHER" id="PTHR38111">
    <property type="entry name" value="ZN(2)-C6 FUNGAL-TYPE DOMAIN-CONTAINING PROTEIN-RELATED"/>
    <property type="match status" value="1"/>
</dbReference>
<evidence type="ECO:0000256" key="1">
    <source>
        <dbReference type="ARBA" id="ARBA00023242"/>
    </source>
</evidence>
<dbReference type="InterPro" id="IPR036864">
    <property type="entry name" value="Zn2-C6_fun-type_DNA-bd_sf"/>
</dbReference>
<dbReference type="Gene3D" id="4.10.240.10">
    <property type="entry name" value="Zn(2)-C6 fungal-type DNA-binding domain"/>
    <property type="match status" value="1"/>
</dbReference>
<feature type="domain" description="Zn(2)-C6 fungal-type" evidence="2">
    <location>
        <begin position="59"/>
        <end position="87"/>
    </location>
</feature>
<dbReference type="InterPro" id="IPR001138">
    <property type="entry name" value="Zn2Cys6_DnaBD"/>
</dbReference>
<dbReference type="OrthoDB" id="3525185at2759"/>